<protein>
    <recommendedName>
        <fullName evidence="4">Lipoprotein</fullName>
    </recommendedName>
</protein>
<dbReference type="RefSeq" id="WP_152840521.1">
    <property type="nucleotide sequence ID" value="NZ_WHUG01000012.1"/>
</dbReference>
<organism evidence="2 3">
    <name type="scientific">Rugamonas aquatica</name>
    <dbReference type="NCBI Taxonomy" id="2743357"/>
    <lineage>
        <taxon>Bacteria</taxon>
        <taxon>Pseudomonadati</taxon>
        <taxon>Pseudomonadota</taxon>
        <taxon>Betaproteobacteria</taxon>
        <taxon>Burkholderiales</taxon>
        <taxon>Oxalobacteraceae</taxon>
        <taxon>Telluria group</taxon>
        <taxon>Rugamonas</taxon>
    </lineage>
</organism>
<dbReference type="Proteomes" id="UP000440498">
    <property type="component" value="Unassembled WGS sequence"/>
</dbReference>
<evidence type="ECO:0000313" key="3">
    <source>
        <dbReference type="Proteomes" id="UP000440498"/>
    </source>
</evidence>
<feature type="signal peptide" evidence="1">
    <location>
        <begin position="1"/>
        <end position="19"/>
    </location>
</feature>
<name>A0A6A7N8T1_9BURK</name>
<evidence type="ECO:0000256" key="1">
    <source>
        <dbReference type="SAM" id="SignalP"/>
    </source>
</evidence>
<reference evidence="2 3" key="1">
    <citation type="submission" date="2019-10" db="EMBL/GenBank/DDBJ databases">
        <title>Two novel species isolated from a subtropical stream in China.</title>
        <authorList>
            <person name="Lu H."/>
        </authorList>
    </citation>
    <scope>NUCLEOTIDE SEQUENCE [LARGE SCALE GENOMIC DNA]</scope>
    <source>
        <strain evidence="2 3">FT29W</strain>
    </source>
</reference>
<dbReference type="PROSITE" id="PS51257">
    <property type="entry name" value="PROKAR_LIPOPROTEIN"/>
    <property type="match status" value="1"/>
</dbReference>
<evidence type="ECO:0008006" key="4">
    <source>
        <dbReference type="Google" id="ProtNLM"/>
    </source>
</evidence>
<accession>A0A6A7N8T1</accession>
<proteinExistence type="predicted"/>
<feature type="chain" id="PRO_5025538489" description="Lipoprotein" evidence="1">
    <location>
        <begin position="20"/>
        <end position="214"/>
    </location>
</feature>
<dbReference type="EMBL" id="WHUG01000012">
    <property type="protein sequence ID" value="MQA41258.1"/>
    <property type="molecule type" value="Genomic_DNA"/>
</dbReference>
<evidence type="ECO:0000313" key="2">
    <source>
        <dbReference type="EMBL" id="MQA41258.1"/>
    </source>
</evidence>
<sequence length="214" mass="21715">MKFSTLSAVAALMLTVALSACGGKAQFAVQGTISGLGNPGLVLANGSDTLTVQPGALSFTMPRQIPYGTEYNITVQHDPDHQTCQVVSGATGSAGHTVAITAQVLCQQKTYLVSGQFVGLFPNNDATATTAATPRIVVLTNGSTGGTVSVSSANALDLAQGKGNFQFDTKVPHGIAYGVTILSQPADLNCTLTGGTGVINDADASNLLLSCKPK</sequence>
<keyword evidence="1" id="KW-0732">Signal</keyword>
<gene>
    <name evidence="2" type="ORF">GEV02_24245</name>
</gene>
<dbReference type="AlphaFoldDB" id="A0A6A7N8T1"/>
<keyword evidence="3" id="KW-1185">Reference proteome</keyword>
<comment type="caution">
    <text evidence="2">The sequence shown here is derived from an EMBL/GenBank/DDBJ whole genome shotgun (WGS) entry which is preliminary data.</text>
</comment>